<proteinExistence type="predicted"/>
<evidence type="ECO:0000313" key="2">
    <source>
        <dbReference type="Proteomes" id="UP000015103"/>
    </source>
</evidence>
<accession>T1IGA7</accession>
<name>T1IGA7_RHOPR</name>
<reference evidence="1" key="1">
    <citation type="submission" date="2015-05" db="UniProtKB">
        <authorList>
            <consortium name="EnsemblMetazoa"/>
        </authorList>
    </citation>
    <scope>IDENTIFICATION</scope>
</reference>
<protein>
    <submittedName>
        <fullName evidence="1">Uncharacterized protein</fullName>
    </submittedName>
</protein>
<dbReference type="OMA" id="TKHGKYN"/>
<sequence>MYKTVRQGETSLQYRILPQEESHTTNKISRIKRFRRNRIACVLIISLVVGCVTVAAAVIVPILLTTNIIALPAKFQTFALQTKHGKYNLQGTQYIAILPVKEANFKEIKIFQAAAELNNNNNNNGQHFNQSHEKSRALFFSTRENWPSLPAWKAAKKGRDVEPTKALIPTM</sequence>
<dbReference type="STRING" id="13249.T1IGA7"/>
<dbReference type="VEuPathDB" id="VectorBase:RPRC015326"/>
<dbReference type="Proteomes" id="UP000015103">
    <property type="component" value="Unassembled WGS sequence"/>
</dbReference>
<dbReference type="AlphaFoldDB" id="T1IGA7"/>
<keyword evidence="2" id="KW-1185">Reference proteome</keyword>
<dbReference type="InParanoid" id="T1IGA7"/>
<dbReference type="HOGENOM" id="CLU_1564830_0_0_1"/>
<organism evidence="1 2">
    <name type="scientific">Rhodnius prolixus</name>
    <name type="common">Triatomid bug</name>
    <dbReference type="NCBI Taxonomy" id="13249"/>
    <lineage>
        <taxon>Eukaryota</taxon>
        <taxon>Metazoa</taxon>
        <taxon>Ecdysozoa</taxon>
        <taxon>Arthropoda</taxon>
        <taxon>Hexapoda</taxon>
        <taxon>Insecta</taxon>
        <taxon>Pterygota</taxon>
        <taxon>Neoptera</taxon>
        <taxon>Paraneoptera</taxon>
        <taxon>Hemiptera</taxon>
        <taxon>Heteroptera</taxon>
        <taxon>Panheteroptera</taxon>
        <taxon>Cimicomorpha</taxon>
        <taxon>Reduviidae</taxon>
        <taxon>Triatominae</taxon>
        <taxon>Rhodnius</taxon>
    </lineage>
</organism>
<dbReference type="EMBL" id="ACPB03006830">
    <property type="status" value="NOT_ANNOTATED_CDS"/>
    <property type="molecule type" value="Genomic_DNA"/>
</dbReference>
<evidence type="ECO:0000313" key="1">
    <source>
        <dbReference type="EnsemblMetazoa" id="RPRC015326-PA"/>
    </source>
</evidence>
<dbReference type="EnsemblMetazoa" id="RPRC015326-RA">
    <property type="protein sequence ID" value="RPRC015326-PA"/>
    <property type="gene ID" value="RPRC015326"/>
</dbReference>